<dbReference type="GO" id="GO:0004713">
    <property type="term" value="F:protein tyrosine kinase activity"/>
    <property type="evidence" value="ECO:0007669"/>
    <property type="project" value="TreeGrafter"/>
</dbReference>
<dbReference type="EMBL" id="BMZN01000003">
    <property type="protein sequence ID" value="GHC49740.1"/>
    <property type="molecule type" value="Genomic_DNA"/>
</dbReference>
<name>A0A8H9IQJ3_9BURK</name>
<dbReference type="Gene3D" id="3.30.1890.10">
    <property type="entry name" value="FepE-like"/>
    <property type="match status" value="1"/>
</dbReference>
<comment type="caution">
    <text evidence="3">The sequence shown here is derived from an EMBL/GenBank/DDBJ whole genome shotgun (WGS) entry which is preliminary data.</text>
</comment>
<evidence type="ECO:0000313" key="4">
    <source>
        <dbReference type="Proteomes" id="UP000608923"/>
    </source>
</evidence>
<dbReference type="InterPro" id="IPR050445">
    <property type="entry name" value="Bact_polysacc_biosynth/exp"/>
</dbReference>
<dbReference type="AlphaFoldDB" id="A0A8H9IQJ3"/>
<dbReference type="GO" id="GO:0005886">
    <property type="term" value="C:plasma membrane"/>
    <property type="evidence" value="ECO:0007669"/>
    <property type="project" value="TreeGrafter"/>
</dbReference>
<dbReference type="Proteomes" id="UP000608923">
    <property type="component" value="Unassembled WGS sequence"/>
</dbReference>
<keyword evidence="1" id="KW-1133">Transmembrane helix</keyword>
<gene>
    <name evidence="3" type="ORF">GCM10010096_21950</name>
</gene>
<dbReference type="PANTHER" id="PTHR32309:SF13">
    <property type="entry name" value="FERRIC ENTEROBACTIN TRANSPORT PROTEIN FEPE"/>
    <property type="match status" value="1"/>
</dbReference>
<proteinExistence type="predicted"/>
<organism evidence="3 4">
    <name type="scientific">Alcaligenes pakistanensis</name>
    <dbReference type="NCBI Taxonomy" id="1482717"/>
    <lineage>
        <taxon>Bacteria</taxon>
        <taxon>Pseudomonadati</taxon>
        <taxon>Pseudomonadota</taxon>
        <taxon>Betaproteobacteria</taxon>
        <taxon>Burkholderiales</taxon>
        <taxon>Alcaligenaceae</taxon>
        <taxon>Alcaligenes</taxon>
    </lineage>
</organism>
<dbReference type="SUPFAM" id="SSF160355">
    <property type="entry name" value="Bacterial polysaccharide co-polymerase-like"/>
    <property type="match status" value="1"/>
</dbReference>
<keyword evidence="4" id="KW-1185">Reference proteome</keyword>
<dbReference type="PANTHER" id="PTHR32309">
    <property type="entry name" value="TYROSINE-PROTEIN KINASE"/>
    <property type="match status" value="1"/>
</dbReference>
<accession>A0A8H9IQJ3</accession>
<dbReference type="Pfam" id="PF13807">
    <property type="entry name" value="GNVR"/>
    <property type="match status" value="1"/>
</dbReference>
<protein>
    <recommendedName>
        <fullName evidence="2">Tyrosine-protein kinase G-rich domain-containing protein</fullName>
    </recommendedName>
</protein>
<evidence type="ECO:0000256" key="1">
    <source>
        <dbReference type="SAM" id="Phobius"/>
    </source>
</evidence>
<keyword evidence="1" id="KW-0812">Transmembrane</keyword>
<evidence type="ECO:0000313" key="3">
    <source>
        <dbReference type="EMBL" id="GHC49740.1"/>
    </source>
</evidence>
<reference evidence="4" key="1">
    <citation type="journal article" date="2019" name="Int. J. Syst. Evol. Microbiol.">
        <title>The Global Catalogue of Microorganisms (GCM) 10K type strain sequencing project: providing services to taxonomists for standard genome sequencing and annotation.</title>
        <authorList>
            <consortium name="The Broad Institute Genomics Platform"/>
            <consortium name="The Broad Institute Genome Sequencing Center for Infectious Disease"/>
            <person name="Wu L."/>
            <person name="Ma J."/>
        </authorList>
    </citation>
    <scope>NUCLEOTIDE SEQUENCE [LARGE SCALE GENOMIC DNA]</scope>
    <source>
        <strain evidence="4">KCTC 42083</strain>
    </source>
</reference>
<keyword evidence="1" id="KW-0472">Membrane</keyword>
<evidence type="ECO:0000259" key="2">
    <source>
        <dbReference type="Pfam" id="PF13807"/>
    </source>
</evidence>
<dbReference type="InterPro" id="IPR032807">
    <property type="entry name" value="GNVR"/>
</dbReference>
<sequence>MIDIGIAGKETQRTLTSDRVYDILHTQLKSDSIKAQFLRDHYLPHFQPKDQEAAEKIVKKLDKSLKIGDPTEEDKVITLSIQDKDSKTAAQWANTYMDLAIASTHEELLKNLKSEVTAKKESTTEQIAALRKLERDIKTLKISRLQDSLAIASAMGLENPLPGTTVISLGSAPVHDNIAPEASYMRGTKSLQAEIEVLNDSKDRDAYIAGLPKLLTQQALLQAINVNPAFSVARIDMVANAPYEPIKPVKPLIIIMGIIFGLFLGTLTVLVMSVIRSK</sequence>
<feature type="domain" description="Tyrosine-protein kinase G-rich" evidence="2">
    <location>
        <begin position="229"/>
        <end position="271"/>
    </location>
</feature>
<feature type="transmembrane region" description="Helical" evidence="1">
    <location>
        <begin position="252"/>
        <end position="275"/>
    </location>
</feature>